<proteinExistence type="predicted"/>
<evidence type="ECO:0000313" key="1">
    <source>
        <dbReference type="EMBL" id="NYT38974.1"/>
    </source>
</evidence>
<keyword evidence="2" id="KW-1185">Reference proteome</keyword>
<dbReference type="RefSeq" id="WP_129971545.1">
    <property type="nucleotide sequence ID" value="NZ_JACCEW010000009.1"/>
</dbReference>
<dbReference type="AlphaFoldDB" id="A0A853FDL8"/>
<accession>A0A853FDL8</accession>
<reference evidence="1 2" key="1">
    <citation type="submission" date="2020-07" db="EMBL/GenBank/DDBJ databases">
        <title>Taxonomic revisions and descriptions of new bacterial species based on genomic comparisons in the high-G+C-content subgroup of the family Alcaligenaceae.</title>
        <authorList>
            <person name="Szabo A."/>
            <person name="Felfoldi T."/>
        </authorList>
    </citation>
    <scope>NUCLEOTIDE SEQUENCE [LARGE SCALE GENOMIC DNA]</scope>
    <source>
        <strain evidence="1 2">DSM 25264</strain>
    </source>
</reference>
<dbReference type="OrthoDB" id="9808883at2"/>
<protein>
    <submittedName>
        <fullName evidence="1">DUF1272 domain-containing protein</fullName>
    </submittedName>
</protein>
<dbReference type="Pfam" id="PF06906">
    <property type="entry name" value="DUF1272"/>
    <property type="match status" value="1"/>
</dbReference>
<dbReference type="InterPro" id="IPR010696">
    <property type="entry name" value="DUF1272"/>
</dbReference>
<gene>
    <name evidence="1" type="ORF">H0A68_19035</name>
</gene>
<evidence type="ECO:0000313" key="2">
    <source>
        <dbReference type="Proteomes" id="UP000580517"/>
    </source>
</evidence>
<dbReference type="EMBL" id="JACCEW010000009">
    <property type="protein sequence ID" value="NYT38974.1"/>
    <property type="molecule type" value="Genomic_DNA"/>
</dbReference>
<sequence>MLSLRPNCECCDRDLPPSSPDARICTFECTFCVSCVEDVLAGTCPNCGGNLVPRPIRPARLLHKYPASTQRVVKEHGCLGAAPASQA</sequence>
<dbReference type="Proteomes" id="UP000580517">
    <property type="component" value="Unassembled WGS sequence"/>
</dbReference>
<name>A0A853FDL8_9BURK</name>
<comment type="caution">
    <text evidence="1">The sequence shown here is derived from an EMBL/GenBank/DDBJ whole genome shotgun (WGS) entry which is preliminary data.</text>
</comment>
<organism evidence="1 2">
    <name type="scientific">Allopusillimonas soli</name>
    <dbReference type="NCBI Taxonomy" id="659016"/>
    <lineage>
        <taxon>Bacteria</taxon>
        <taxon>Pseudomonadati</taxon>
        <taxon>Pseudomonadota</taxon>
        <taxon>Betaproteobacteria</taxon>
        <taxon>Burkholderiales</taxon>
        <taxon>Alcaligenaceae</taxon>
        <taxon>Allopusillimonas</taxon>
    </lineage>
</organism>